<accession>A0A0S4JTM5</accession>
<protein>
    <submittedName>
        <fullName evidence="2">GPI-anchored surface protein, putative</fullName>
    </submittedName>
</protein>
<keyword evidence="1" id="KW-0732">Signal</keyword>
<evidence type="ECO:0000313" key="2">
    <source>
        <dbReference type="EMBL" id="CUG93565.1"/>
    </source>
</evidence>
<dbReference type="VEuPathDB" id="TriTrypDB:BSAL_43520"/>
<dbReference type="AlphaFoldDB" id="A0A0S4JTM5"/>
<name>A0A0S4JTM5_BODSA</name>
<evidence type="ECO:0000313" key="3">
    <source>
        <dbReference type="Proteomes" id="UP000051952"/>
    </source>
</evidence>
<dbReference type="EMBL" id="CYKH01002163">
    <property type="protein sequence ID" value="CUG93565.1"/>
    <property type="molecule type" value="Genomic_DNA"/>
</dbReference>
<dbReference type="Proteomes" id="UP000051952">
    <property type="component" value="Unassembled WGS sequence"/>
</dbReference>
<proteinExistence type="predicted"/>
<keyword evidence="3" id="KW-1185">Reference proteome</keyword>
<feature type="chain" id="PRO_5006622713" evidence="1">
    <location>
        <begin position="22"/>
        <end position="66"/>
    </location>
</feature>
<sequence length="66" mass="7258">MLETPFVTLLLLLLASCGCLSLPVDLNATFRSFCRCKPSVPTKHTILELHICRPPFALSAGVTMRL</sequence>
<evidence type="ECO:0000256" key="1">
    <source>
        <dbReference type="SAM" id="SignalP"/>
    </source>
</evidence>
<gene>
    <name evidence="2" type="ORF">BSAL_43520</name>
</gene>
<feature type="signal peptide" evidence="1">
    <location>
        <begin position="1"/>
        <end position="21"/>
    </location>
</feature>
<reference evidence="3" key="1">
    <citation type="submission" date="2015-09" db="EMBL/GenBank/DDBJ databases">
        <authorList>
            <consortium name="Pathogen Informatics"/>
        </authorList>
    </citation>
    <scope>NUCLEOTIDE SEQUENCE [LARGE SCALE GENOMIC DNA]</scope>
    <source>
        <strain evidence="3">Lake Konstanz</strain>
    </source>
</reference>
<feature type="non-terminal residue" evidence="2">
    <location>
        <position position="66"/>
    </location>
</feature>
<organism evidence="2 3">
    <name type="scientific">Bodo saltans</name>
    <name type="common">Flagellated protozoan</name>
    <dbReference type="NCBI Taxonomy" id="75058"/>
    <lineage>
        <taxon>Eukaryota</taxon>
        <taxon>Discoba</taxon>
        <taxon>Euglenozoa</taxon>
        <taxon>Kinetoplastea</taxon>
        <taxon>Metakinetoplastina</taxon>
        <taxon>Eubodonida</taxon>
        <taxon>Bodonidae</taxon>
        <taxon>Bodo</taxon>
    </lineage>
</organism>